<feature type="compositionally biased region" description="Low complexity" evidence="1">
    <location>
        <begin position="301"/>
        <end position="310"/>
    </location>
</feature>
<dbReference type="Proteomes" id="UP000005240">
    <property type="component" value="Unassembled WGS sequence"/>
</dbReference>
<feature type="region of interest" description="Disordered" evidence="1">
    <location>
        <begin position="300"/>
        <end position="323"/>
    </location>
</feature>
<gene>
    <name evidence="2" type="ORF">PTTG_00643</name>
</gene>
<name>A0A180GPE7_PUCT1</name>
<reference evidence="2" key="2">
    <citation type="submission" date="2016-05" db="EMBL/GenBank/DDBJ databases">
        <title>Comparative analysis highlights variable genome content of wheat rusts and divergence of the mating loci.</title>
        <authorList>
            <person name="Cuomo C.A."/>
            <person name="Bakkeren G."/>
            <person name="Szabo L."/>
            <person name="Khalil H."/>
            <person name="Joly D."/>
            <person name="Goldberg J."/>
            <person name="Young S."/>
            <person name="Zeng Q."/>
            <person name="Fellers J."/>
        </authorList>
    </citation>
    <scope>NUCLEOTIDE SEQUENCE [LARGE SCALE GENOMIC DNA]</scope>
    <source>
        <strain evidence="2">1-1 BBBD Race 1</strain>
    </source>
</reference>
<evidence type="ECO:0000313" key="3">
    <source>
        <dbReference type="EnsemblFungi" id="PTTG_00643-t43_1-p1"/>
    </source>
</evidence>
<proteinExistence type="predicted"/>
<feature type="compositionally biased region" description="Polar residues" evidence="1">
    <location>
        <begin position="311"/>
        <end position="321"/>
    </location>
</feature>
<dbReference type="VEuPathDB" id="FungiDB:PTTG_00643"/>
<feature type="compositionally biased region" description="Polar residues" evidence="1">
    <location>
        <begin position="206"/>
        <end position="231"/>
    </location>
</feature>
<organism evidence="2">
    <name type="scientific">Puccinia triticina (isolate 1-1 / race 1 (BBBD))</name>
    <name type="common">Brown leaf rust fungus</name>
    <dbReference type="NCBI Taxonomy" id="630390"/>
    <lineage>
        <taxon>Eukaryota</taxon>
        <taxon>Fungi</taxon>
        <taxon>Dikarya</taxon>
        <taxon>Basidiomycota</taxon>
        <taxon>Pucciniomycotina</taxon>
        <taxon>Pucciniomycetes</taxon>
        <taxon>Pucciniales</taxon>
        <taxon>Pucciniaceae</taxon>
        <taxon>Puccinia</taxon>
    </lineage>
</organism>
<evidence type="ECO:0000313" key="2">
    <source>
        <dbReference type="EMBL" id="OAV94182.1"/>
    </source>
</evidence>
<feature type="region of interest" description="Disordered" evidence="1">
    <location>
        <begin position="408"/>
        <end position="429"/>
    </location>
</feature>
<dbReference type="EnsemblFungi" id="PTTG_00643-t43_1">
    <property type="protein sequence ID" value="PTTG_00643-t43_1-p1"/>
    <property type="gene ID" value="PTTG_00643"/>
</dbReference>
<evidence type="ECO:0000313" key="4">
    <source>
        <dbReference type="Proteomes" id="UP000005240"/>
    </source>
</evidence>
<dbReference type="AlphaFoldDB" id="A0A180GPE7"/>
<feature type="region of interest" description="Disordered" evidence="1">
    <location>
        <begin position="140"/>
        <end position="159"/>
    </location>
</feature>
<protein>
    <submittedName>
        <fullName evidence="2 3">Uncharacterized protein</fullName>
    </submittedName>
</protein>
<sequence length="500" mass="54819">MMDQLLFSERLRFIHQTVEIIQQNIELLGLESLPNRFYEIEDRVRSIQGLIEGRPATRVPRPNHRSRNPAKTAFLDHDQRTPTPEFHCLPLNVRMRIVYKNVTGAQDCLELFTQDALPPRFDNLETRLIQIEAALCRANAQPPHEQSAPEASTSRNLDVSAEGFRPCEASTSRYESVFADVLTPCKPTASASTDDSDISPSFPEAQPQSDLSDLTYSPPGTRSTSSWNKSDTVLGRPGPVPSNCSATPMSLEREALAARLTEVLLEVLESYERRPRHCDLDPSVNHAASTLLQANPNADLSQASQNSSSSRLPITTRSEPTTRYDPNFFPYFPNLFGRPQGNPTQNQSALSVGRSLVTRFQRRMSELIESAAPNQLPAPSDGLHITDQIMSQQTVLVIPLSLGLEEVNPDPVPSNPPPPAGSAASCAPSSMQIDQPGELALINDSDNITFLGINLAPIQPPLSQNCVDMVPSQSSALAGSTKRSSSCEAQECNSHKCTKF</sequence>
<accession>A0A180GPE7</accession>
<reference evidence="2" key="1">
    <citation type="submission" date="2009-11" db="EMBL/GenBank/DDBJ databases">
        <authorList>
            <consortium name="The Broad Institute Genome Sequencing Platform"/>
            <person name="Ward D."/>
            <person name="Feldgarden M."/>
            <person name="Earl A."/>
            <person name="Young S.K."/>
            <person name="Zeng Q."/>
            <person name="Koehrsen M."/>
            <person name="Alvarado L."/>
            <person name="Berlin A."/>
            <person name="Bochicchio J."/>
            <person name="Borenstein D."/>
            <person name="Chapman S.B."/>
            <person name="Chen Z."/>
            <person name="Engels R."/>
            <person name="Freedman E."/>
            <person name="Gellesch M."/>
            <person name="Goldberg J."/>
            <person name="Griggs A."/>
            <person name="Gujja S."/>
            <person name="Heilman E."/>
            <person name="Heiman D."/>
            <person name="Hepburn T."/>
            <person name="Howarth C."/>
            <person name="Jen D."/>
            <person name="Larson L."/>
            <person name="Lewis B."/>
            <person name="Mehta T."/>
            <person name="Park D."/>
            <person name="Pearson M."/>
            <person name="Roberts A."/>
            <person name="Saif S."/>
            <person name="Shea T."/>
            <person name="Shenoy N."/>
            <person name="Sisk P."/>
            <person name="Stolte C."/>
            <person name="Sykes S."/>
            <person name="Thomson T."/>
            <person name="Walk T."/>
            <person name="White J."/>
            <person name="Yandava C."/>
            <person name="Izard J."/>
            <person name="Baranova O.V."/>
            <person name="Blanton J.M."/>
            <person name="Tanner A.C."/>
            <person name="Dewhirst F.E."/>
            <person name="Haas B."/>
            <person name="Nusbaum C."/>
            <person name="Birren B."/>
        </authorList>
    </citation>
    <scope>NUCLEOTIDE SEQUENCE [LARGE SCALE GENOMIC DNA]</scope>
    <source>
        <strain evidence="2">1-1 BBBD Race 1</strain>
    </source>
</reference>
<feature type="region of interest" description="Disordered" evidence="1">
    <location>
        <begin position="189"/>
        <end position="247"/>
    </location>
</feature>
<feature type="compositionally biased region" description="Low complexity" evidence="1">
    <location>
        <begin position="189"/>
        <end position="201"/>
    </location>
</feature>
<dbReference type="OrthoDB" id="2509176at2759"/>
<reference evidence="3 4" key="3">
    <citation type="journal article" date="2017" name="G3 (Bethesda)">
        <title>Comparative analysis highlights variable genome content of wheat rusts and divergence of the mating loci.</title>
        <authorList>
            <person name="Cuomo C.A."/>
            <person name="Bakkeren G."/>
            <person name="Khalil H.B."/>
            <person name="Panwar V."/>
            <person name="Joly D."/>
            <person name="Linning R."/>
            <person name="Sakthikumar S."/>
            <person name="Song X."/>
            <person name="Adiconis X."/>
            <person name="Fan L."/>
            <person name="Goldberg J.M."/>
            <person name="Levin J.Z."/>
            <person name="Young S."/>
            <person name="Zeng Q."/>
            <person name="Anikster Y."/>
            <person name="Bruce M."/>
            <person name="Wang M."/>
            <person name="Yin C."/>
            <person name="McCallum B."/>
            <person name="Szabo L.J."/>
            <person name="Hulbert S."/>
            <person name="Chen X."/>
            <person name="Fellers J.P."/>
        </authorList>
    </citation>
    <scope>NUCLEOTIDE SEQUENCE</scope>
    <source>
        <strain evidence="3">isolate 1-1 / race 1 (BBBD)</strain>
        <strain evidence="4">Isolate 1-1 / race 1 (BBBD)</strain>
    </source>
</reference>
<keyword evidence="4" id="KW-1185">Reference proteome</keyword>
<reference evidence="3" key="4">
    <citation type="submission" date="2025-05" db="UniProtKB">
        <authorList>
            <consortium name="EnsemblFungi"/>
        </authorList>
    </citation>
    <scope>IDENTIFICATION</scope>
    <source>
        <strain evidence="3">isolate 1-1 / race 1 (BBBD)</strain>
    </source>
</reference>
<dbReference type="EMBL" id="ADAS02000042">
    <property type="protein sequence ID" value="OAV94182.1"/>
    <property type="molecule type" value="Genomic_DNA"/>
</dbReference>
<evidence type="ECO:0000256" key="1">
    <source>
        <dbReference type="SAM" id="MobiDB-lite"/>
    </source>
</evidence>
<feature type="compositionally biased region" description="Pro residues" evidence="1">
    <location>
        <begin position="410"/>
        <end position="420"/>
    </location>
</feature>